<dbReference type="GO" id="GO:0005524">
    <property type="term" value="F:ATP binding"/>
    <property type="evidence" value="ECO:0007669"/>
    <property type="project" value="UniProtKB-KW"/>
</dbReference>
<proteinExistence type="predicted"/>
<evidence type="ECO:0000313" key="5">
    <source>
        <dbReference type="EMBL" id="MBM3223817.1"/>
    </source>
</evidence>
<protein>
    <submittedName>
        <fullName evidence="5">ATP-binding cassette domain-containing protein</fullName>
    </submittedName>
</protein>
<dbReference type="GO" id="GO:0016887">
    <property type="term" value="F:ATP hydrolysis activity"/>
    <property type="evidence" value="ECO:0007669"/>
    <property type="project" value="InterPro"/>
</dbReference>
<dbReference type="InterPro" id="IPR003439">
    <property type="entry name" value="ABC_transporter-like_ATP-bd"/>
</dbReference>
<keyword evidence="3 5" id="KW-0067">ATP-binding</keyword>
<sequence>MAETPLMQVRELRKRFGRQDVFKGVSLDIKRGEILAVVGRSGTGKSVFLKHLIGLIRPDSGQVLVEGQDIHEGRALGRVRERFGMLFQGGALFDSLTVEANIAFPLQEKTRMSAAQVRDVVAEMLKGVGLEGVEGKFPDELSGGMRKRVALARALALHPEIVLFDEPTTGLDPILVRSIHQLIADTQRRFHYTAVIVSHEIPQIFDIATRVAMLHNGVILEVDTAERFQRSSNPAVQQFITGCLEGPLTST</sequence>
<name>A0A937VZE9_UNCTE</name>
<dbReference type="Pfam" id="PF00005">
    <property type="entry name" value="ABC_tran"/>
    <property type="match status" value="1"/>
</dbReference>
<dbReference type="Proteomes" id="UP000712673">
    <property type="component" value="Unassembled WGS sequence"/>
</dbReference>
<dbReference type="PANTHER" id="PTHR43023">
    <property type="entry name" value="PROTEIN TRIGALACTOSYLDIACYLGLYCEROL 3, CHLOROPLASTIC"/>
    <property type="match status" value="1"/>
</dbReference>
<accession>A0A937VZE9</accession>
<evidence type="ECO:0000313" key="6">
    <source>
        <dbReference type="Proteomes" id="UP000712673"/>
    </source>
</evidence>
<organism evidence="5 6">
    <name type="scientific">Tectimicrobiota bacterium</name>
    <dbReference type="NCBI Taxonomy" id="2528274"/>
    <lineage>
        <taxon>Bacteria</taxon>
        <taxon>Pseudomonadati</taxon>
        <taxon>Nitrospinota/Tectimicrobiota group</taxon>
        <taxon>Candidatus Tectimicrobiota</taxon>
    </lineage>
</organism>
<dbReference type="InterPro" id="IPR027417">
    <property type="entry name" value="P-loop_NTPase"/>
</dbReference>
<dbReference type="SMART" id="SM00382">
    <property type="entry name" value="AAA"/>
    <property type="match status" value="1"/>
</dbReference>
<dbReference type="InterPro" id="IPR017871">
    <property type="entry name" value="ABC_transporter-like_CS"/>
</dbReference>
<dbReference type="PROSITE" id="PS00211">
    <property type="entry name" value="ABC_TRANSPORTER_1"/>
    <property type="match status" value="1"/>
</dbReference>
<feature type="domain" description="ABC transporter" evidence="4">
    <location>
        <begin position="7"/>
        <end position="241"/>
    </location>
</feature>
<evidence type="ECO:0000256" key="2">
    <source>
        <dbReference type="ARBA" id="ARBA00022741"/>
    </source>
</evidence>
<dbReference type="PROSITE" id="PS50893">
    <property type="entry name" value="ABC_TRANSPORTER_2"/>
    <property type="match status" value="1"/>
</dbReference>
<keyword evidence="2" id="KW-0547">Nucleotide-binding</keyword>
<evidence type="ECO:0000256" key="3">
    <source>
        <dbReference type="ARBA" id="ARBA00022840"/>
    </source>
</evidence>
<dbReference type="EMBL" id="VGLS01000205">
    <property type="protein sequence ID" value="MBM3223817.1"/>
    <property type="molecule type" value="Genomic_DNA"/>
</dbReference>
<evidence type="ECO:0000256" key="1">
    <source>
        <dbReference type="ARBA" id="ARBA00022448"/>
    </source>
</evidence>
<evidence type="ECO:0000259" key="4">
    <source>
        <dbReference type="PROSITE" id="PS50893"/>
    </source>
</evidence>
<gene>
    <name evidence="5" type="ORF">FJZ47_08465</name>
</gene>
<dbReference type="PANTHER" id="PTHR43023:SF6">
    <property type="entry name" value="INTERMEMBRANE PHOSPHOLIPID TRANSPORT SYSTEM ATP-BINDING PROTEIN MLAF"/>
    <property type="match status" value="1"/>
</dbReference>
<keyword evidence="1" id="KW-0813">Transport</keyword>
<dbReference type="AlphaFoldDB" id="A0A937VZE9"/>
<dbReference type="Gene3D" id="3.40.50.300">
    <property type="entry name" value="P-loop containing nucleotide triphosphate hydrolases"/>
    <property type="match status" value="1"/>
</dbReference>
<comment type="caution">
    <text evidence="5">The sequence shown here is derived from an EMBL/GenBank/DDBJ whole genome shotgun (WGS) entry which is preliminary data.</text>
</comment>
<reference evidence="5" key="1">
    <citation type="submission" date="2019-03" db="EMBL/GenBank/DDBJ databases">
        <title>Lake Tanganyika Metagenome-Assembled Genomes (MAGs).</title>
        <authorList>
            <person name="Tran P."/>
        </authorList>
    </citation>
    <scope>NUCLEOTIDE SEQUENCE</scope>
    <source>
        <strain evidence="5">K_DeepCast_65m_m2_066</strain>
    </source>
</reference>
<dbReference type="InterPro" id="IPR003593">
    <property type="entry name" value="AAA+_ATPase"/>
</dbReference>
<dbReference type="SUPFAM" id="SSF52540">
    <property type="entry name" value="P-loop containing nucleoside triphosphate hydrolases"/>
    <property type="match status" value="1"/>
</dbReference>